<reference evidence="5 6" key="1">
    <citation type="submission" date="2009-06" db="EMBL/GenBank/DDBJ databases">
        <title>Molecular Evidence for Microbiologically Influenced Corrosion from genome of Methanogen.</title>
        <authorList>
            <person name="Ito N."/>
            <person name="Tsurumaru H."/>
            <person name="Shimizu A."/>
            <person name="Harada T."/>
            <person name="Hosoyama A."/>
            <person name="Horikawa H."/>
            <person name="Wakai S."/>
            <person name="Sasaki K."/>
            <person name="Nishijima K."/>
            <person name="Ataku H."/>
            <person name="Yamazaki J."/>
            <person name="Mise M."/>
            <person name="Yamazaki S."/>
            <person name="Tanikawa S."/>
            <person name="Harayama S."/>
            <person name="Fujita N."/>
        </authorList>
    </citation>
    <scope>NUCLEOTIDE SEQUENCE [LARGE SCALE GENOMIC DNA]</scope>
    <source>
        <strain evidence="6">KA1 ( NBRC 102054)</strain>
    </source>
</reference>
<keyword evidence="1" id="KW-0229">DNA integration</keyword>
<evidence type="ECO:0000259" key="4">
    <source>
        <dbReference type="PROSITE" id="PS51898"/>
    </source>
</evidence>
<dbReference type="GO" id="GO:0003677">
    <property type="term" value="F:DNA binding"/>
    <property type="evidence" value="ECO:0007669"/>
    <property type="project" value="UniProtKB-KW"/>
</dbReference>
<dbReference type="Pfam" id="PF13495">
    <property type="entry name" value="Phage_int_SAM_4"/>
    <property type="match status" value="1"/>
</dbReference>
<proteinExistence type="predicted"/>
<dbReference type="Gene3D" id="1.10.150.130">
    <property type="match status" value="1"/>
</dbReference>
<evidence type="ECO:0000256" key="1">
    <source>
        <dbReference type="ARBA" id="ARBA00022908"/>
    </source>
</evidence>
<dbReference type="GO" id="GO:0006310">
    <property type="term" value="P:DNA recombination"/>
    <property type="evidence" value="ECO:0007669"/>
    <property type="project" value="UniProtKB-KW"/>
</dbReference>
<dbReference type="Proteomes" id="UP000264208">
    <property type="component" value="Chromosome"/>
</dbReference>
<dbReference type="KEGG" id="mmak:MMKA1_07940"/>
<dbReference type="EMBL" id="AP011526">
    <property type="protein sequence ID" value="BAP60911.1"/>
    <property type="molecule type" value="Genomic_DNA"/>
</dbReference>
<accession>A0A2Z5PTG2</accession>
<dbReference type="InterPro" id="IPR013762">
    <property type="entry name" value="Integrase-like_cat_sf"/>
</dbReference>
<evidence type="ECO:0000256" key="2">
    <source>
        <dbReference type="ARBA" id="ARBA00023125"/>
    </source>
</evidence>
<dbReference type="Gene3D" id="1.10.443.10">
    <property type="entry name" value="Intergrase catalytic core"/>
    <property type="match status" value="1"/>
</dbReference>
<dbReference type="CDD" id="cd00397">
    <property type="entry name" value="DNA_BRE_C"/>
    <property type="match status" value="1"/>
</dbReference>
<dbReference type="AlphaFoldDB" id="A0A2Z5PTG2"/>
<gene>
    <name evidence="5" type="ORF">MMKA1_07940</name>
</gene>
<evidence type="ECO:0000313" key="5">
    <source>
        <dbReference type="EMBL" id="BAP60911.1"/>
    </source>
</evidence>
<dbReference type="Pfam" id="PF00589">
    <property type="entry name" value="Phage_integrase"/>
    <property type="match status" value="1"/>
</dbReference>
<dbReference type="PANTHER" id="PTHR30349">
    <property type="entry name" value="PHAGE INTEGRASE-RELATED"/>
    <property type="match status" value="1"/>
</dbReference>
<feature type="domain" description="Tyr recombinase" evidence="4">
    <location>
        <begin position="135"/>
        <end position="328"/>
    </location>
</feature>
<evidence type="ECO:0000256" key="3">
    <source>
        <dbReference type="ARBA" id="ARBA00023172"/>
    </source>
</evidence>
<keyword evidence="2" id="KW-0238">DNA-binding</keyword>
<sequence>MSRRKFDLKGQLSDQKTKIESPKRLEEHNPYLIKFIEEREFDKIKESTIKEDVLRLRIFLSFCDDIGKIPETMDYHEFKRFFVYLEKKRGCTHQTLVRYYNLLKVFYRLFKFTAFNEFNNECIERKTFSKKSKTRSYDDVNNEIMDKVLDEILDGNSATKNRDGLMMLVLWETGCRRSEVIHIKYNDFDFKTGQIRLTDTKNGEDRYVVVSKKTTNLIREYSSENILKGPENFIFQSEKGKLGKQVKPGHLSEVFRRAIDNLISKGEIEAGKRYVLHSLRHGRAVALLDEGTSVEIVKEILGHSDVKTTMIYAHAKERTKKMLPDIRKKLDQR</sequence>
<dbReference type="InterPro" id="IPR050090">
    <property type="entry name" value="Tyrosine_recombinase_XerCD"/>
</dbReference>
<organism evidence="5 6">
    <name type="scientific">Methanococcus maripaludis KA1</name>
    <dbReference type="NCBI Taxonomy" id="637914"/>
    <lineage>
        <taxon>Archaea</taxon>
        <taxon>Methanobacteriati</taxon>
        <taxon>Methanobacteriota</taxon>
        <taxon>Methanomada group</taxon>
        <taxon>Methanococci</taxon>
        <taxon>Methanococcales</taxon>
        <taxon>Methanococcaceae</taxon>
        <taxon>Methanococcus</taxon>
    </lineage>
</organism>
<dbReference type="GeneID" id="37875272"/>
<dbReference type="InterPro" id="IPR011010">
    <property type="entry name" value="DNA_brk_join_enz"/>
</dbReference>
<protein>
    <submittedName>
        <fullName evidence="5">Putative phage integrase</fullName>
    </submittedName>
</protein>
<evidence type="ECO:0000313" key="6">
    <source>
        <dbReference type="Proteomes" id="UP000264208"/>
    </source>
</evidence>
<dbReference type="RefSeq" id="WP_119720836.1">
    <property type="nucleotide sequence ID" value="NZ_AP011526.1"/>
</dbReference>
<dbReference type="PROSITE" id="PS51898">
    <property type="entry name" value="TYR_RECOMBINASE"/>
    <property type="match status" value="1"/>
</dbReference>
<name>A0A2Z5PTG2_METMI</name>
<dbReference type="InterPro" id="IPR002104">
    <property type="entry name" value="Integrase_catalytic"/>
</dbReference>
<dbReference type="SUPFAM" id="SSF56349">
    <property type="entry name" value="DNA breaking-rejoining enzymes"/>
    <property type="match status" value="1"/>
</dbReference>
<keyword evidence="3" id="KW-0233">DNA recombination</keyword>
<dbReference type="GO" id="GO:0015074">
    <property type="term" value="P:DNA integration"/>
    <property type="evidence" value="ECO:0007669"/>
    <property type="project" value="UniProtKB-KW"/>
</dbReference>
<dbReference type="PANTHER" id="PTHR30349:SF41">
    <property type="entry name" value="INTEGRASE_RECOMBINASE PROTEIN MJ0367-RELATED"/>
    <property type="match status" value="1"/>
</dbReference>
<dbReference type="InterPro" id="IPR010998">
    <property type="entry name" value="Integrase_recombinase_N"/>
</dbReference>
<dbReference type="InterPro" id="IPR004107">
    <property type="entry name" value="Integrase_SAM-like_N"/>
</dbReference>